<proteinExistence type="predicted"/>
<dbReference type="PROSITE" id="PS50088">
    <property type="entry name" value="ANK_REPEAT"/>
    <property type="match status" value="1"/>
</dbReference>
<dbReference type="EMBL" id="CAJNDS010002535">
    <property type="protein sequence ID" value="CAE7515570.1"/>
    <property type="molecule type" value="Genomic_DNA"/>
</dbReference>
<dbReference type="SUPFAM" id="SSF48403">
    <property type="entry name" value="Ankyrin repeat"/>
    <property type="match status" value="1"/>
</dbReference>
<reference evidence="4" key="1">
    <citation type="submission" date="2021-02" db="EMBL/GenBank/DDBJ databases">
        <authorList>
            <person name="Dougan E. K."/>
            <person name="Rhodes N."/>
            <person name="Thang M."/>
            <person name="Chan C."/>
        </authorList>
    </citation>
    <scope>NUCLEOTIDE SEQUENCE</scope>
</reference>
<evidence type="ECO:0000256" key="2">
    <source>
        <dbReference type="ARBA" id="ARBA00023043"/>
    </source>
</evidence>
<keyword evidence="5" id="KW-1185">Reference proteome</keyword>
<keyword evidence="2 3" id="KW-0040">ANK repeat</keyword>
<evidence type="ECO:0000256" key="3">
    <source>
        <dbReference type="PROSITE-ProRule" id="PRU00023"/>
    </source>
</evidence>
<dbReference type="PANTHER" id="PTHR24171">
    <property type="entry name" value="ANKYRIN REPEAT DOMAIN-CONTAINING PROTEIN 39-RELATED"/>
    <property type="match status" value="1"/>
</dbReference>
<evidence type="ECO:0000313" key="5">
    <source>
        <dbReference type="Proteomes" id="UP000604046"/>
    </source>
</evidence>
<name>A0A812T8R3_9DINO</name>
<dbReference type="AlphaFoldDB" id="A0A812T8R3"/>
<dbReference type="Proteomes" id="UP000604046">
    <property type="component" value="Unassembled WGS sequence"/>
</dbReference>
<keyword evidence="1" id="KW-0677">Repeat</keyword>
<dbReference type="Pfam" id="PF00023">
    <property type="entry name" value="Ank"/>
    <property type="match status" value="1"/>
</dbReference>
<dbReference type="Gene3D" id="1.25.40.20">
    <property type="entry name" value="Ankyrin repeat-containing domain"/>
    <property type="match status" value="2"/>
</dbReference>
<dbReference type="PROSITE" id="PS50297">
    <property type="entry name" value="ANK_REP_REGION"/>
    <property type="match status" value="1"/>
</dbReference>
<organism evidence="4 5">
    <name type="scientific">Symbiodinium natans</name>
    <dbReference type="NCBI Taxonomy" id="878477"/>
    <lineage>
        <taxon>Eukaryota</taxon>
        <taxon>Sar</taxon>
        <taxon>Alveolata</taxon>
        <taxon>Dinophyceae</taxon>
        <taxon>Suessiales</taxon>
        <taxon>Symbiodiniaceae</taxon>
        <taxon>Symbiodinium</taxon>
    </lineage>
</organism>
<evidence type="ECO:0000256" key="1">
    <source>
        <dbReference type="ARBA" id="ARBA00022737"/>
    </source>
</evidence>
<evidence type="ECO:0000313" key="4">
    <source>
        <dbReference type="EMBL" id="CAE7515570.1"/>
    </source>
</evidence>
<feature type="repeat" description="ANK" evidence="3">
    <location>
        <begin position="331"/>
        <end position="363"/>
    </location>
</feature>
<dbReference type="InterPro" id="IPR036770">
    <property type="entry name" value="Ankyrin_rpt-contain_sf"/>
</dbReference>
<dbReference type="PANTHER" id="PTHR24171:SF9">
    <property type="entry name" value="ANKYRIN REPEAT DOMAIN-CONTAINING PROTEIN 39"/>
    <property type="match status" value="1"/>
</dbReference>
<dbReference type="OrthoDB" id="10384899at2759"/>
<sequence>MSQCLGRALTPLQLYASSLASEDEAPETLFPMYTVPVEVLLEMVALESHEDLKARGKVVVFSGNMGSASFISHQWVAKQHPDPEFRQMQVLQQACRHLLSRIGSIHPDFTTQACVYSAKGISFQEFQSRPLFLWYDYFSVPQLSYPTEGSSSEQAKAINCIPAYIAKCRFFFALCPTMECSGHDGLQNSSTWARRGWCRIERAARELSAHDTWVLMQSPSSFEVVGTAVSFVSGSVGEGDFTMEEDRTKLAPVMKDIVRRKLMLSLQAGDFPAYRRHLNLQSVHFRGLVVEPIGDIVPGYEKDPSDDTPEAVVAHFLYQNGLTSISGRDSAGWCPLHYAAMSGNNQVVEGLLLRRANPNRRTSRDVPKLGFPPLMSALDLAVFYKHNDVAAVLIAARAQLQGGLIPAMHQACFTDNAEGIRLICAARGDPTVRNIFGSRPLQVAAGYESMAALEQLLQTPSTPGTLELSRALHGAAEVRGLSAQMVARLVEMRADVNFQHEPRRDLSRFGRLLTASNALQYRLGRATALTATAYHLRGRTALMAALQSAQYQGAAALIAAGARLDIQNCQGWTAADFAIGQSVPGFLQQGLNGDPSECDRVSSLDLYLEL</sequence>
<comment type="caution">
    <text evidence="4">The sequence shown here is derived from an EMBL/GenBank/DDBJ whole genome shotgun (WGS) entry which is preliminary data.</text>
</comment>
<accession>A0A812T8R3</accession>
<protein>
    <submittedName>
        <fullName evidence="4">Asb3 protein</fullName>
    </submittedName>
</protein>
<dbReference type="SMART" id="SM00248">
    <property type="entry name" value="ANK"/>
    <property type="match status" value="6"/>
</dbReference>
<dbReference type="InterPro" id="IPR002110">
    <property type="entry name" value="Ankyrin_rpt"/>
</dbReference>
<gene>
    <name evidence="4" type="primary">Asb3</name>
    <name evidence="4" type="ORF">SNAT2548_LOCUS28857</name>
</gene>